<evidence type="ECO:0000313" key="3">
    <source>
        <dbReference type="Proteomes" id="UP000070457"/>
    </source>
</evidence>
<feature type="transmembrane region" description="Helical" evidence="1">
    <location>
        <begin position="12"/>
        <end position="30"/>
    </location>
</feature>
<dbReference type="STRING" id="1617426.TR69_WS6001000521"/>
<dbReference type="EMBL" id="JYNZ01000003">
    <property type="protein sequence ID" value="KXK26517.1"/>
    <property type="molecule type" value="Genomic_DNA"/>
</dbReference>
<comment type="caution">
    <text evidence="2">The sequence shown here is derived from an EMBL/GenBank/DDBJ whole genome shotgun (WGS) entry which is preliminary data.</text>
</comment>
<keyword evidence="1" id="KW-1133">Transmembrane helix</keyword>
<protein>
    <submittedName>
        <fullName evidence="2">Uncharacterized protein</fullName>
    </submittedName>
</protein>
<organism evidence="2 3">
    <name type="scientific">candidate division WS6 bacterium OLB20</name>
    <dbReference type="NCBI Taxonomy" id="1617426"/>
    <lineage>
        <taxon>Bacteria</taxon>
        <taxon>Candidatus Dojkabacteria</taxon>
    </lineage>
</organism>
<proteinExistence type="predicted"/>
<gene>
    <name evidence="2" type="ORF">TR69_WS6001000521</name>
</gene>
<dbReference type="Proteomes" id="UP000070457">
    <property type="component" value="Unassembled WGS sequence"/>
</dbReference>
<reference evidence="2 3" key="1">
    <citation type="submission" date="2015-02" db="EMBL/GenBank/DDBJ databases">
        <title>Improved understanding of the partial-nitritation anammox process through 23 genomes representing the majority of the microbial community.</title>
        <authorList>
            <person name="Speth D.R."/>
            <person name="In T Zandt M."/>
            <person name="Guerrero Cruz S."/>
            <person name="Jetten M.S."/>
            <person name="Dutilh B.E."/>
        </authorList>
    </citation>
    <scope>NUCLEOTIDE SEQUENCE [LARGE SCALE GENOMIC DNA]</scope>
    <source>
        <strain evidence="2">OLB20</strain>
    </source>
</reference>
<sequence length="306" mass="33121">MLLDFHRNRTRLAVFLTVVTLTTLAIIPAVKFVGPDDLPAPAATETLVFEWENLPTLRLGHYALWAQHDDTTALLKRFNRSGDTLVSLNGEPLTTWQVSVPAGSTELFVTIEAEGDRDENPNLEMMRAPITGDTAVMKFTDMTEAAGSVILATPTDGNSQINERSGFWFTGPQAQQTSLTLPELPDGFRWQSRVTNSSVEVTTGMFETAAGPDDLSKYSETGAPGFSFPGEDMLQNLPEGLLPPLNLANGTYTIIVSAEPYSSGDFTGETVFVVVLAVTVPDTAEARSGIELVNTARVPALTIRIE</sequence>
<dbReference type="AlphaFoldDB" id="A0A136LY45"/>
<keyword evidence="1" id="KW-0812">Transmembrane</keyword>
<evidence type="ECO:0000256" key="1">
    <source>
        <dbReference type="SAM" id="Phobius"/>
    </source>
</evidence>
<accession>A0A136LY45</accession>
<evidence type="ECO:0000313" key="2">
    <source>
        <dbReference type="EMBL" id="KXK26517.1"/>
    </source>
</evidence>
<keyword evidence="1" id="KW-0472">Membrane</keyword>
<name>A0A136LY45_9BACT</name>